<evidence type="ECO:0000256" key="2">
    <source>
        <dbReference type="SAM" id="Phobius"/>
    </source>
</evidence>
<organism evidence="3 4">
    <name type="scientific">Mycoplasma parvum str. Indiana</name>
    <dbReference type="NCBI Taxonomy" id="1403316"/>
    <lineage>
        <taxon>Bacteria</taxon>
        <taxon>Bacillati</taxon>
        <taxon>Mycoplasmatota</taxon>
        <taxon>Mollicutes</taxon>
        <taxon>Mycoplasmataceae</taxon>
        <taxon>Mycoplasma</taxon>
    </lineage>
</organism>
<dbReference type="Proteomes" id="UP000017119">
    <property type="component" value="Chromosome"/>
</dbReference>
<keyword evidence="1" id="KW-0175">Coiled coil</keyword>
<accession>U5NC30</accession>
<dbReference type="AlphaFoldDB" id="U5NC30"/>
<reference evidence="3 4" key="1">
    <citation type="journal article" date="2013" name="Genome Announc.">
        <title>Genome Sequence of Mycoplasma parvum (Formerly Eperythrozoon parvum), a Diminutive Hemoplasma of the Pig.</title>
        <authorList>
            <person name="do Nascimento N.C."/>
            <person name="Dos Santos A.P."/>
            <person name="Chu Y."/>
            <person name="Guimaraes A.M."/>
            <person name="Pagliaro A."/>
            <person name="Messick J.B."/>
        </authorList>
    </citation>
    <scope>NUCLEOTIDE SEQUENCE [LARGE SCALE GENOMIC DNA]</scope>
    <source>
        <strain evidence="3 4">Indiana</strain>
    </source>
</reference>
<dbReference type="HOGENOM" id="CLU_065135_0_0_14"/>
<gene>
    <name evidence="3" type="ORF">PRV_01010</name>
</gene>
<keyword evidence="2" id="KW-0472">Membrane</keyword>
<feature type="coiled-coil region" evidence="1">
    <location>
        <begin position="104"/>
        <end position="134"/>
    </location>
</feature>
<evidence type="ECO:0000313" key="4">
    <source>
        <dbReference type="Proteomes" id="UP000017119"/>
    </source>
</evidence>
<dbReference type="KEGG" id="mpv:PRV_01010"/>
<sequence length="367" mass="43154">MKKIKIYFSIFSLLSISGGFFIFFNKLPNVSQSFLPQLSNISSFSNLFTNTNEKQKEIALQNPSAEKIDLNNLETDSLNKTNVLLNKEKALEKMFTSGGAFNESSEIQRTKEKVESLYKEIKREEKVLEIQNDKDKQFKTVVEKNKIAQDSEKFQKSKTTIHDYLSSEFKTEKSRRKKRVAEQKENVSFLNKEERKSLQNYFQTYLELSDESKELLKRLENNAKDLTKSISFSNSINIPKKDEILKSLKMIEWDKDRIKLKGQLNKGNPPLYGWESWEKNPYRHFYSEEEYKKVMEELTRNDKDLEEYLKSKRVSGLIATWFGPGMVNWVYSDKDQYMKKIVESGLKIEAHIAQKLLSWMNQLNSQK</sequence>
<proteinExistence type="predicted"/>
<dbReference type="PATRIC" id="fig|1403316.3.peg.178"/>
<dbReference type="EMBL" id="CP006771">
    <property type="protein sequence ID" value="AGX88967.1"/>
    <property type="molecule type" value="Genomic_DNA"/>
</dbReference>
<keyword evidence="2" id="KW-1133">Transmembrane helix</keyword>
<evidence type="ECO:0000256" key="1">
    <source>
        <dbReference type="SAM" id="Coils"/>
    </source>
</evidence>
<dbReference type="RefSeq" id="WP_022769291.1">
    <property type="nucleotide sequence ID" value="NC_022575.1"/>
</dbReference>
<dbReference type="OrthoDB" id="402250at2"/>
<protein>
    <submittedName>
        <fullName evidence="3">Uncharacterized protein</fullName>
    </submittedName>
</protein>
<name>U5NC30_9MOLU</name>
<keyword evidence="4" id="KW-1185">Reference proteome</keyword>
<evidence type="ECO:0000313" key="3">
    <source>
        <dbReference type="EMBL" id="AGX88967.1"/>
    </source>
</evidence>
<keyword evidence="2" id="KW-0812">Transmembrane</keyword>
<feature type="transmembrane region" description="Helical" evidence="2">
    <location>
        <begin position="7"/>
        <end position="24"/>
    </location>
</feature>